<keyword evidence="3" id="KW-0804">Transcription</keyword>
<reference evidence="5 6" key="1">
    <citation type="submission" date="2020-02" db="EMBL/GenBank/DDBJ databases">
        <title>Sequencing the genomes of 1000 actinobacteria strains.</title>
        <authorList>
            <person name="Klenk H.-P."/>
        </authorList>
    </citation>
    <scope>NUCLEOTIDE SEQUENCE [LARGE SCALE GENOMIC DNA]</scope>
    <source>
        <strain evidence="5 6">DSM 27960</strain>
    </source>
</reference>
<dbReference type="SUPFAM" id="SSF48008">
    <property type="entry name" value="GntR ligand-binding domain-like"/>
    <property type="match status" value="1"/>
</dbReference>
<dbReference type="SUPFAM" id="SSF46785">
    <property type="entry name" value="Winged helix' DNA-binding domain"/>
    <property type="match status" value="1"/>
</dbReference>
<dbReference type="Pfam" id="PF07729">
    <property type="entry name" value="FCD"/>
    <property type="match status" value="1"/>
</dbReference>
<dbReference type="RefSeq" id="WP_167149394.1">
    <property type="nucleotide sequence ID" value="NZ_JAAMOX010000001.1"/>
</dbReference>
<evidence type="ECO:0000313" key="5">
    <source>
        <dbReference type="EMBL" id="NIH53627.1"/>
    </source>
</evidence>
<evidence type="ECO:0000313" key="6">
    <source>
        <dbReference type="Proteomes" id="UP000541033"/>
    </source>
</evidence>
<name>A0A7X5R1C4_9MICO</name>
<comment type="caution">
    <text evidence="5">The sequence shown here is derived from an EMBL/GenBank/DDBJ whole genome shotgun (WGS) entry which is preliminary data.</text>
</comment>
<dbReference type="InterPro" id="IPR011711">
    <property type="entry name" value="GntR_C"/>
</dbReference>
<protein>
    <submittedName>
        <fullName evidence="5">DNA-binding GntR family transcriptional regulator</fullName>
    </submittedName>
</protein>
<dbReference type="InterPro" id="IPR036390">
    <property type="entry name" value="WH_DNA-bd_sf"/>
</dbReference>
<feature type="domain" description="HTH gntR-type" evidence="4">
    <location>
        <begin position="1"/>
        <end position="68"/>
    </location>
</feature>
<dbReference type="PROSITE" id="PS50949">
    <property type="entry name" value="HTH_GNTR"/>
    <property type="match status" value="1"/>
</dbReference>
<dbReference type="PRINTS" id="PR00035">
    <property type="entry name" value="HTHGNTR"/>
</dbReference>
<dbReference type="Pfam" id="PF00392">
    <property type="entry name" value="GntR"/>
    <property type="match status" value="1"/>
</dbReference>
<dbReference type="Gene3D" id="1.10.10.10">
    <property type="entry name" value="Winged helix-like DNA-binding domain superfamily/Winged helix DNA-binding domain"/>
    <property type="match status" value="1"/>
</dbReference>
<gene>
    <name evidence="5" type="ORF">FHX76_001495</name>
</gene>
<dbReference type="InterPro" id="IPR000524">
    <property type="entry name" value="Tscrpt_reg_HTH_GntR"/>
</dbReference>
<dbReference type="SMART" id="SM00895">
    <property type="entry name" value="FCD"/>
    <property type="match status" value="1"/>
</dbReference>
<dbReference type="PANTHER" id="PTHR43537:SF49">
    <property type="entry name" value="TRANSCRIPTIONAL REGULATORY PROTEIN"/>
    <property type="match status" value="1"/>
</dbReference>
<dbReference type="InterPro" id="IPR036388">
    <property type="entry name" value="WH-like_DNA-bd_sf"/>
</dbReference>
<accession>A0A7X5R1C4</accession>
<dbReference type="Proteomes" id="UP000541033">
    <property type="component" value="Unassembled WGS sequence"/>
</dbReference>
<dbReference type="InterPro" id="IPR008920">
    <property type="entry name" value="TF_FadR/GntR_C"/>
</dbReference>
<evidence type="ECO:0000256" key="1">
    <source>
        <dbReference type="ARBA" id="ARBA00023015"/>
    </source>
</evidence>
<keyword evidence="1" id="KW-0805">Transcription regulation</keyword>
<keyword evidence="6" id="KW-1185">Reference proteome</keyword>
<dbReference type="PANTHER" id="PTHR43537">
    <property type="entry name" value="TRANSCRIPTIONAL REGULATOR, GNTR FAMILY"/>
    <property type="match status" value="1"/>
</dbReference>
<evidence type="ECO:0000259" key="4">
    <source>
        <dbReference type="PROSITE" id="PS50949"/>
    </source>
</evidence>
<dbReference type="AlphaFoldDB" id="A0A7X5R1C4"/>
<dbReference type="GO" id="GO:0003700">
    <property type="term" value="F:DNA-binding transcription factor activity"/>
    <property type="evidence" value="ECO:0007669"/>
    <property type="project" value="InterPro"/>
</dbReference>
<dbReference type="SMART" id="SM00345">
    <property type="entry name" value="HTH_GNTR"/>
    <property type="match status" value="1"/>
</dbReference>
<organism evidence="5 6">
    <name type="scientific">Lysinibacter cavernae</name>
    <dbReference type="NCBI Taxonomy" id="1640652"/>
    <lineage>
        <taxon>Bacteria</taxon>
        <taxon>Bacillati</taxon>
        <taxon>Actinomycetota</taxon>
        <taxon>Actinomycetes</taxon>
        <taxon>Micrococcales</taxon>
        <taxon>Microbacteriaceae</taxon>
        <taxon>Lysinibacter</taxon>
    </lineage>
</organism>
<sequence>MRASDKAYALLRDEIVTWSLAPGTVLAEVEQASKLGVSRTPLREALSRLVADGLVAPQEGRGLIVTEVSVDGITELFELRQALEQQAARAAAIRRDPAVFANLRDEFLTVPELLRTDDESRHAYFDLVRRLDEALDTAAANPYLVQAIGNVRTHLVRLRRLAADNTQRLLDAAFEHRMIVEAVYEGDPELAASATHLHLRNSLRNTLALVGPKLNTQ</sequence>
<evidence type="ECO:0000256" key="3">
    <source>
        <dbReference type="ARBA" id="ARBA00023163"/>
    </source>
</evidence>
<dbReference type="EMBL" id="JAAMOX010000001">
    <property type="protein sequence ID" value="NIH53627.1"/>
    <property type="molecule type" value="Genomic_DNA"/>
</dbReference>
<dbReference type="GO" id="GO:0003677">
    <property type="term" value="F:DNA binding"/>
    <property type="evidence" value="ECO:0007669"/>
    <property type="project" value="UniProtKB-KW"/>
</dbReference>
<evidence type="ECO:0000256" key="2">
    <source>
        <dbReference type="ARBA" id="ARBA00023125"/>
    </source>
</evidence>
<dbReference type="Gene3D" id="1.20.120.530">
    <property type="entry name" value="GntR ligand-binding domain-like"/>
    <property type="match status" value="1"/>
</dbReference>
<proteinExistence type="predicted"/>
<keyword evidence="2 5" id="KW-0238">DNA-binding</keyword>